<proteinExistence type="predicted"/>
<sequence length="110" mass="11797">MLAYLLVAIVVQIVNFGSEPVDLQISIDAKELNILSSGSTSTILTSSDVKDENSLTNPTKVVPVTTPVQNACKEMNIILSPCSLYSLDLLTIMKSVINLPGLDIFNISSN</sequence>
<gene>
    <name evidence="2" type="ORF">LIER_43264</name>
</gene>
<dbReference type="InterPro" id="IPR051563">
    <property type="entry name" value="Glycosyl_Hydrolase_51"/>
</dbReference>
<dbReference type="Gene3D" id="2.60.40.1180">
    <property type="entry name" value="Golgi alpha-mannosidase II"/>
    <property type="match status" value="1"/>
</dbReference>
<evidence type="ECO:0000313" key="3">
    <source>
        <dbReference type="Proteomes" id="UP001454036"/>
    </source>
</evidence>
<comment type="caution">
    <text evidence="2">The sequence shown here is derived from an EMBL/GenBank/DDBJ whole genome shotgun (WGS) entry which is preliminary data.</text>
</comment>
<keyword evidence="1" id="KW-0732">Signal</keyword>
<reference evidence="2 3" key="1">
    <citation type="submission" date="2024-01" db="EMBL/GenBank/DDBJ databases">
        <title>The complete chloroplast genome sequence of Lithospermum erythrorhizon: insights into the phylogenetic relationship among Boraginaceae species and the maternal lineages of purple gromwells.</title>
        <authorList>
            <person name="Okada T."/>
            <person name="Watanabe K."/>
        </authorList>
    </citation>
    <scope>NUCLEOTIDE SEQUENCE [LARGE SCALE GENOMIC DNA]</scope>
</reference>
<evidence type="ECO:0000313" key="2">
    <source>
        <dbReference type="EMBL" id="GAA0154171.1"/>
    </source>
</evidence>
<name>A0AAV3PSP6_LITER</name>
<dbReference type="InterPro" id="IPR013780">
    <property type="entry name" value="Glyco_hydro_b"/>
</dbReference>
<keyword evidence="3" id="KW-1185">Reference proteome</keyword>
<protein>
    <submittedName>
        <fullName evidence="2">Uncharacterized protein</fullName>
    </submittedName>
</protein>
<dbReference type="PANTHER" id="PTHR31776:SF0">
    <property type="entry name" value="ALPHA-L-ARABINOFURANOSIDASE 1"/>
    <property type="match status" value="1"/>
</dbReference>
<dbReference type="GO" id="GO:0046556">
    <property type="term" value="F:alpha-L-arabinofuranosidase activity"/>
    <property type="evidence" value="ECO:0007669"/>
    <property type="project" value="TreeGrafter"/>
</dbReference>
<dbReference type="PANTHER" id="PTHR31776">
    <property type="entry name" value="ALPHA-L-ARABINOFURANOSIDASE 1"/>
    <property type="match status" value="1"/>
</dbReference>
<accession>A0AAV3PSP6</accession>
<dbReference type="AlphaFoldDB" id="A0AAV3PSP6"/>
<feature type="chain" id="PRO_5043797404" evidence="1">
    <location>
        <begin position="17"/>
        <end position="110"/>
    </location>
</feature>
<organism evidence="2 3">
    <name type="scientific">Lithospermum erythrorhizon</name>
    <name type="common">Purple gromwell</name>
    <name type="synonym">Lithospermum officinale var. erythrorhizon</name>
    <dbReference type="NCBI Taxonomy" id="34254"/>
    <lineage>
        <taxon>Eukaryota</taxon>
        <taxon>Viridiplantae</taxon>
        <taxon>Streptophyta</taxon>
        <taxon>Embryophyta</taxon>
        <taxon>Tracheophyta</taxon>
        <taxon>Spermatophyta</taxon>
        <taxon>Magnoliopsida</taxon>
        <taxon>eudicotyledons</taxon>
        <taxon>Gunneridae</taxon>
        <taxon>Pentapetalae</taxon>
        <taxon>asterids</taxon>
        <taxon>lamiids</taxon>
        <taxon>Boraginales</taxon>
        <taxon>Boraginaceae</taxon>
        <taxon>Boraginoideae</taxon>
        <taxon>Lithospermeae</taxon>
        <taxon>Lithospermum</taxon>
    </lineage>
</organism>
<dbReference type="EMBL" id="BAABME010033836">
    <property type="protein sequence ID" value="GAA0154171.1"/>
    <property type="molecule type" value="Genomic_DNA"/>
</dbReference>
<evidence type="ECO:0000256" key="1">
    <source>
        <dbReference type="SAM" id="SignalP"/>
    </source>
</evidence>
<dbReference type="Proteomes" id="UP001454036">
    <property type="component" value="Unassembled WGS sequence"/>
</dbReference>
<feature type="signal peptide" evidence="1">
    <location>
        <begin position="1"/>
        <end position="16"/>
    </location>
</feature>